<dbReference type="RefSeq" id="WP_150412799.1">
    <property type="nucleotide sequence ID" value="NZ_VYQF01000001.1"/>
</dbReference>
<evidence type="ECO:0000256" key="1">
    <source>
        <dbReference type="SAM" id="SignalP"/>
    </source>
</evidence>
<dbReference type="Proteomes" id="UP000326903">
    <property type="component" value="Unassembled WGS sequence"/>
</dbReference>
<dbReference type="SUPFAM" id="SSF102588">
    <property type="entry name" value="LmbE-like"/>
    <property type="match status" value="1"/>
</dbReference>
<name>A0A5J5II93_9BACT</name>
<keyword evidence="3" id="KW-1185">Reference proteome</keyword>
<feature type="chain" id="PRO_5023920526" evidence="1">
    <location>
        <begin position="20"/>
        <end position="825"/>
    </location>
</feature>
<evidence type="ECO:0000313" key="2">
    <source>
        <dbReference type="EMBL" id="KAA9040740.1"/>
    </source>
</evidence>
<sequence>MRKIVFLFFTLHLSFFAFAQSPETYTSSEVFQQIKKLNVLASVLYVGAHPDDENNALLPYFAKEKLWRTAYLSLTRGDGGQNLIGDEQGIELGLIRTQELLAARRVDGAEQYFTRAYEFGFSKSAAEALRIWDKEKILSDVVWVIRKYQPDVIIKRFPPDKRAGHGHHAASSILAQEAFTAAADPTKFPEQFKYGVKPWQAKRILWNTYNFGGNNTTSEDQLKIDIGGYNPLIGKSYGELGGEARTMHKSQGEGRPRRRGESYEYFATTGGEAPKNDLMDGIVTDWKRIPGGEPIESMINAIISNYNIAQPDLSVPSLVKLYQAIKALPEDNWRNKKLDEVEEIIIECSALYVEATSSQSQVVQGGNLSISFNLIKRENVNVSFKNISVENFDSSFSTALPTNQNVNINKTLAVADDKKISQPYWLVYPLKGGTFDVRDQTLIGKAENAPSFEASFLVNIDGEDFTIKKPVQYRYIDPVKGDTYEPIPVLPKIELSYTKDNFISLNGAPVKAIIHLKSNLDNSESYKVLQDYSKNWATDIPSITYDTKGSKEVYKTATFTSKSNETNNSEEIYLKTSDGNYNGYTKTISYNHIPTITYFPEAKADIVKLDIKIVGKKIGYIIGAGDKVPDALKDMGYDVTTLSEKDITDENLKRYDAIMTGIRAYNLYEYLSDKNDVLMRYVKNGGNMIVQYMKSNQVGDKNITVGPYPFKISSGSRVTEEDAKVNFLLPANPALNYPNKITEKDFEGWVQERSTYQAVQLDSHYETPLGMHDADEEESNGSLAIAKYGKGNFVYASLVFFRQLPDGVPGAYRLMANLIALPKNK</sequence>
<dbReference type="SUPFAM" id="SSF52317">
    <property type="entry name" value="Class I glutamine amidotransferase-like"/>
    <property type="match status" value="1"/>
</dbReference>
<dbReference type="AlphaFoldDB" id="A0A5J5II93"/>
<protein>
    <submittedName>
        <fullName evidence="2">PIG-L family deacetylase</fullName>
    </submittedName>
</protein>
<dbReference type="Gene3D" id="3.40.50.10320">
    <property type="entry name" value="LmbE-like"/>
    <property type="match status" value="1"/>
</dbReference>
<dbReference type="GO" id="GO:0016811">
    <property type="term" value="F:hydrolase activity, acting on carbon-nitrogen (but not peptide) bonds, in linear amides"/>
    <property type="evidence" value="ECO:0007669"/>
    <property type="project" value="TreeGrafter"/>
</dbReference>
<reference evidence="2 3" key="1">
    <citation type="submission" date="2019-09" db="EMBL/GenBank/DDBJ databases">
        <title>Draft genome sequence of Ginsengibacter sp. BR5-29.</title>
        <authorList>
            <person name="Im W.-T."/>
        </authorList>
    </citation>
    <scope>NUCLEOTIDE SEQUENCE [LARGE SCALE GENOMIC DNA]</scope>
    <source>
        <strain evidence="2 3">BR5-29</strain>
    </source>
</reference>
<proteinExistence type="predicted"/>
<gene>
    <name evidence="2" type="ORF">FW778_01480</name>
</gene>
<dbReference type="PANTHER" id="PTHR12993">
    <property type="entry name" value="N-ACETYLGLUCOSAMINYL-PHOSPHATIDYLINOSITOL DE-N-ACETYLASE-RELATED"/>
    <property type="match status" value="1"/>
</dbReference>
<evidence type="ECO:0000313" key="3">
    <source>
        <dbReference type="Proteomes" id="UP000326903"/>
    </source>
</evidence>
<dbReference type="InterPro" id="IPR003737">
    <property type="entry name" value="GlcNAc_PI_deacetylase-related"/>
</dbReference>
<dbReference type="InterPro" id="IPR029062">
    <property type="entry name" value="Class_I_gatase-like"/>
</dbReference>
<feature type="signal peptide" evidence="1">
    <location>
        <begin position="1"/>
        <end position="19"/>
    </location>
</feature>
<organism evidence="2 3">
    <name type="scientific">Ginsengibacter hankyongi</name>
    <dbReference type="NCBI Taxonomy" id="2607284"/>
    <lineage>
        <taxon>Bacteria</taxon>
        <taxon>Pseudomonadati</taxon>
        <taxon>Bacteroidota</taxon>
        <taxon>Chitinophagia</taxon>
        <taxon>Chitinophagales</taxon>
        <taxon>Chitinophagaceae</taxon>
        <taxon>Ginsengibacter</taxon>
    </lineage>
</organism>
<dbReference type="InterPro" id="IPR024078">
    <property type="entry name" value="LmbE-like_dom_sf"/>
</dbReference>
<dbReference type="EMBL" id="VYQF01000001">
    <property type="protein sequence ID" value="KAA9040740.1"/>
    <property type="molecule type" value="Genomic_DNA"/>
</dbReference>
<accession>A0A5J5II93</accession>
<dbReference type="PANTHER" id="PTHR12993:SF11">
    <property type="entry name" value="N-ACETYLGLUCOSAMINYL-PHOSPHATIDYLINOSITOL DE-N-ACETYLASE"/>
    <property type="match status" value="1"/>
</dbReference>
<dbReference type="Pfam" id="PF02585">
    <property type="entry name" value="PIG-L"/>
    <property type="match status" value="1"/>
</dbReference>
<keyword evidence="1" id="KW-0732">Signal</keyword>
<comment type="caution">
    <text evidence="2">The sequence shown here is derived from an EMBL/GenBank/DDBJ whole genome shotgun (WGS) entry which is preliminary data.</text>
</comment>